<dbReference type="EMBL" id="KQ415902">
    <property type="protein sequence ID" value="KOF99735.1"/>
    <property type="molecule type" value="Genomic_DNA"/>
</dbReference>
<dbReference type="NCBIfam" id="TIGR00149">
    <property type="entry name" value="TIGR00149_YjbQ"/>
    <property type="match status" value="1"/>
</dbReference>
<comment type="similarity">
    <text evidence="1">Belongs to the UPF0047 family.</text>
</comment>
<dbReference type="STRING" id="37653.A0A0L8IFE2"/>
<evidence type="ECO:0008006" key="3">
    <source>
        <dbReference type="Google" id="ProtNLM"/>
    </source>
</evidence>
<dbReference type="InterPro" id="IPR035917">
    <property type="entry name" value="YjbQ-like_sf"/>
</dbReference>
<dbReference type="AlphaFoldDB" id="A0A0L8IFE2"/>
<dbReference type="InterPro" id="IPR001602">
    <property type="entry name" value="UPF0047_YjbQ-like"/>
</dbReference>
<protein>
    <recommendedName>
        <fullName evidence="3">Secondary thiamine-phosphate synthase enzyme</fullName>
    </recommendedName>
</protein>
<organism evidence="2">
    <name type="scientific">Octopus bimaculoides</name>
    <name type="common">California two-spotted octopus</name>
    <dbReference type="NCBI Taxonomy" id="37653"/>
    <lineage>
        <taxon>Eukaryota</taxon>
        <taxon>Metazoa</taxon>
        <taxon>Spiralia</taxon>
        <taxon>Lophotrochozoa</taxon>
        <taxon>Mollusca</taxon>
        <taxon>Cephalopoda</taxon>
        <taxon>Coleoidea</taxon>
        <taxon>Octopodiformes</taxon>
        <taxon>Octopoda</taxon>
        <taxon>Incirrata</taxon>
        <taxon>Octopodidae</taxon>
        <taxon>Octopus</taxon>
    </lineage>
</organism>
<dbReference type="PANTHER" id="PTHR30615">
    <property type="entry name" value="UNCHARACTERIZED PROTEIN YJBQ-RELATED"/>
    <property type="match status" value="1"/>
</dbReference>
<dbReference type="Pfam" id="PF01894">
    <property type="entry name" value="YjbQ"/>
    <property type="match status" value="1"/>
</dbReference>
<sequence>MSVPVWHQRIISVPPKKRGCHLIQNEVENSMPEIRNLKHGLLHILIKHTSASIGLNENWDSDVRVDMEMFLNRVVPENIPYRHSCEGPDDMPAHIKAAFIGSNLSIPVTDGKLNLGTWQGLWLFEHRNHASSRSLVLTLQGIPKS</sequence>
<dbReference type="Gene3D" id="2.60.120.460">
    <property type="entry name" value="YjbQ-like"/>
    <property type="match status" value="1"/>
</dbReference>
<proteinExistence type="inferred from homology"/>
<accession>A0A0L8IFE2</accession>
<name>A0A0L8IFE2_OCTBM</name>
<dbReference type="OrthoDB" id="10255963at2759"/>
<dbReference type="PANTHER" id="PTHR30615:SF8">
    <property type="entry name" value="UPF0047 PROTEIN C4A8.02C"/>
    <property type="match status" value="1"/>
</dbReference>
<evidence type="ECO:0000313" key="2">
    <source>
        <dbReference type="EMBL" id="KOF99735.1"/>
    </source>
</evidence>
<evidence type="ECO:0000256" key="1">
    <source>
        <dbReference type="ARBA" id="ARBA00005534"/>
    </source>
</evidence>
<dbReference type="PIRSF" id="PIRSF004681">
    <property type="entry name" value="UCP004681"/>
    <property type="match status" value="1"/>
</dbReference>
<gene>
    <name evidence="2" type="ORF">OCBIM_22012120mg</name>
</gene>
<dbReference type="KEGG" id="obi:106871272"/>
<dbReference type="OMA" id="VRADMEM"/>
<dbReference type="SUPFAM" id="SSF111038">
    <property type="entry name" value="YjbQ-like"/>
    <property type="match status" value="1"/>
</dbReference>
<reference evidence="2" key="1">
    <citation type="submission" date="2015-07" db="EMBL/GenBank/DDBJ databases">
        <title>MeaNS - Measles Nucleotide Surveillance Program.</title>
        <authorList>
            <person name="Tran T."/>
            <person name="Druce J."/>
        </authorList>
    </citation>
    <scope>NUCLEOTIDE SEQUENCE</scope>
    <source>
        <strain evidence="2">UCB-OBI-ISO-001</strain>
        <tissue evidence="2">Gonad</tissue>
    </source>
</reference>